<dbReference type="AlphaFoldDB" id="A0A4Z1P8C2"/>
<sequence>MVAMPLIQGMFFARSWVVYSTECIAIRDLFSQRFLRAPGSRRSVVIRRPWLINMVGEAVKAGRVVTGSLNPGKVVVPDGMEHIPFLGRQLLQLNDAMLEAPKLLSSCSGRHDLLGGCKETGRKCYRSDLTFDYPDGNGSSVSFWFPSNMPMSPIKHRSDGLRTVPCGSAHGLGTDLPGRIKEKISSSGAVQDMSLALKEFAHAIAIVFSLVQRSQFSTRTTSRTWL</sequence>
<dbReference type="EMBL" id="SNSC02000010">
    <property type="protein sequence ID" value="TID20946.1"/>
    <property type="molecule type" value="Genomic_DNA"/>
</dbReference>
<dbReference type="Proteomes" id="UP000298493">
    <property type="component" value="Unassembled WGS sequence"/>
</dbReference>
<evidence type="ECO:0000313" key="1">
    <source>
        <dbReference type="EMBL" id="TID20946.1"/>
    </source>
</evidence>
<gene>
    <name evidence="1" type="ORF">E6O75_ATG05711</name>
</gene>
<accession>A0A4Z1P8C2</accession>
<proteinExistence type="predicted"/>
<protein>
    <submittedName>
        <fullName evidence="1">Uncharacterized protein</fullName>
    </submittedName>
</protein>
<evidence type="ECO:0000313" key="2">
    <source>
        <dbReference type="Proteomes" id="UP000298493"/>
    </source>
</evidence>
<keyword evidence="2" id="KW-1185">Reference proteome</keyword>
<name>A0A4Z1P8C2_9PEZI</name>
<comment type="caution">
    <text evidence="1">The sequence shown here is derived from an EMBL/GenBank/DDBJ whole genome shotgun (WGS) entry which is preliminary data.</text>
</comment>
<reference evidence="1 2" key="1">
    <citation type="submission" date="2019-04" db="EMBL/GenBank/DDBJ databases">
        <title>High contiguity whole genome sequence and gene annotation resource for two Venturia nashicola isolates.</title>
        <authorList>
            <person name="Prokchorchik M."/>
            <person name="Won K."/>
            <person name="Lee Y."/>
            <person name="Choi E.D."/>
            <person name="Segonzac C."/>
            <person name="Sohn K.H."/>
        </authorList>
    </citation>
    <scope>NUCLEOTIDE SEQUENCE [LARGE SCALE GENOMIC DNA]</scope>
    <source>
        <strain evidence="1 2">PRI2</strain>
    </source>
</reference>
<organism evidence="1 2">
    <name type="scientific">Venturia nashicola</name>
    <dbReference type="NCBI Taxonomy" id="86259"/>
    <lineage>
        <taxon>Eukaryota</taxon>
        <taxon>Fungi</taxon>
        <taxon>Dikarya</taxon>
        <taxon>Ascomycota</taxon>
        <taxon>Pezizomycotina</taxon>
        <taxon>Dothideomycetes</taxon>
        <taxon>Pleosporomycetidae</taxon>
        <taxon>Venturiales</taxon>
        <taxon>Venturiaceae</taxon>
        <taxon>Venturia</taxon>
    </lineage>
</organism>